<evidence type="ECO:0000256" key="1">
    <source>
        <dbReference type="SAM" id="Phobius"/>
    </source>
</evidence>
<sequence length="459" mass="48906">MSSRFASAGVVAAAIAYLAGLALAMNTVAYDIWGVLVVAPPMTVVTVLVLRRGFRDEQAVLVLPLLVGFAAKFVGSAARYWIAFDVYGGNADAGRYHAFGVGVAGRFWSGEVNPTDLIPTATGTQFVEEFTALLYSLVGSSRMAGFVLFGWFAYFGIVLFVKAGCTAVPGLARRRYAWLCALAPSLVYWPSSIGKEALMTCSLGIATYGIARIVTRRRFASSIAIVAAGLLIAALIRPHIAGVWLAATMPALLVTLGGSLRGATRGQRRGAEVMALVAVVAVAGMALVFVGQVAIRYLQPSDDETGSVTESVTSILDETLRRSDQGGSNFVPPTIDGPQDWPFAVVRTLTRPLPHEASGLLQLLSAAEMAVFLGLCLLGWRRLLALPRLVITTPYLAFAVSILFMAGLAYSSFANLGILTRQKSLVFPLLLLIPCLPAGRPPRDEPPREVDADRTLVRA</sequence>
<protein>
    <submittedName>
        <fullName evidence="2">Unannotated protein</fullName>
    </submittedName>
</protein>
<dbReference type="EMBL" id="CAEZSR010000010">
    <property type="protein sequence ID" value="CAB4543814.1"/>
    <property type="molecule type" value="Genomic_DNA"/>
</dbReference>
<feature type="transmembrane region" description="Helical" evidence="1">
    <location>
        <begin position="219"/>
        <end position="236"/>
    </location>
</feature>
<name>A0A6J6BYB3_9ZZZZ</name>
<organism evidence="2">
    <name type="scientific">freshwater metagenome</name>
    <dbReference type="NCBI Taxonomy" id="449393"/>
    <lineage>
        <taxon>unclassified sequences</taxon>
        <taxon>metagenomes</taxon>
        <taxon>ecological metagenomes</taxon>
    </lineage>
</organism>
<feature type="transmembrane region" description="Helical" evidence="1">
    <location>
        <begin position="143"/>
        <end position="163"/>
    </location>
</feature>
<accession>A0A6J6BYB3</accession>
<keyword evidence="1" id="KW-0812">Transmembrane</keyword>
<dbReference type="AlphaFoldDB" id="A0A6J6BYB3"/>
<proteinExistence type="predicted"/>
<feature type="transmembrane region" description="Helical" evidence="1">
    <location>
        <begin position="242"/>
        <end position="261"/>
    </location>
</feature>
<feature type="transmembrane region" description="Helical" evidence="1">
    <location>
        <begin position="389"/>
        <end position="410"/>
    </location>
</feature>
<keyword evidence="1" id="KW-0472">Membrane</keyword>
<gene>
    <name evidence="2" type="ORF">UFOPK1493_00494</name>
</gene>
<evidence type="ECO:0000313" key="2">
    <source>
        <dbReference type="EMBL" id="CAB4543814.1"/>
    </source>
</evidence>
<feature type="transmembrane region" description="Helical" evidence="1">
    <location>
        <begin position="359"/>
        <end position="380"/>
    </location>
</feature>
<feature type="transmembrane region" description="Helical" evidence="1">
    <location>
        <begin position="62"/>
        <end position="82"/>
    </location>
</feature>
<keyword evidence="1" id="KW-1133">Transmembrane helix</keyword>
<feature type="transmembrane region" description="Helical" evidence="1">
    <location>
        <begin position="273"/>
        <end position="295"/>
    </location>
</feature>
<reference evidence="2" key="1">
    <citation type="submission" date="2020-05" db="EMBL/GenBank/DDBJ databases">
        <authorList>
            <person name="Chiriac C."/>
            <person name="Salcher M."/>
            <person name="Ghai R."/>
            <person name="Kavagutti S V."/>
        </authorList>
    </citation>
    <scope>NUCLEOTIDE SEQUENCE</scope>
</reference>
<feature type="transmembrane region" description="Helical" evidence="1">
    <location>
        <begin position="34"/>
        <end position="50"/>
    </location>
</feature>